<sequence length="262" mass="28377">MRVHVVSDVHGNTEALARAGDGADALVVLGDLVDFVDYHDHSKGILGQVFGAEKVGVFAELRRGPMGPDAGIFLRSLWGSLDDPRKVVDEAVRTQYAAMFAAMTAPTYAIPGNVDSPAIWPEFARDGVHAVDGEVVEIGGLRFGFAGGALLARGQVLPPDAPWLPYLRPEEDFADVVAKLTDVDVLCSHIPPAVAELTYDVVARRAEAGSTALLEAVHREQPRWSVFGHVHQPMARRVRVGRTECVNVGHFQQVGRPYALTW</sequence>
<evidence type="ECO:0000313" key="3">
    <source>
        <dbReference type="Proteomes" id="UP000239494"/>
    </source>
</evidence>
<dbReference type="Gene3D" id="3.60.21.10">
    <property type="match status" value="1"/>
</dbReference>
<feature type="domain" description="Calcineurin-like phosphoesterase" evidence="1">
    <location>
        <begin position="1"/>
        <end position="233"/>
    </location>
</feature>
<keyword evidence="3" id="KW-1185">Reference proteome</keyword>
<dbReference type="AlphaFoldDB" id="A0A2T0SKS4"/>
<organism evidence="2 3">
    <name type="scientific">Umezawaea tangerina</name>
    <dbReference type="NCBI Taxonomy" id="84725"/>
    <lineage>
        <taxon>Bacteria</taxon>
        <taxon>Bacillati</taxon>
        <taxon>Actinomycetota</taxon>
        <taxon>Actinomycetes</taxon>
        <taxon>Pseudonocardiales</taxon>
        <taxon>Pseudonocardiaceae</taxon>
        <taxon>Umezawaea</taxon>
    </lineage>
</organism>
<dbReference type="SUPFAM" id="SSF56300">
    <property type="entry name" value="Metallo-dependent phosphatases"/>
    <property type="match status" value="1"/>
</dbReference>
<dbReference type="Pfam" id="PF00149">
    <property type="entry name" value="Metallophos"/>
    <property type="match status" value="1"/>
</dbReference>
<protein>
    <submittedName>
        <fullName evidence="2">Icc-related predicted phosphoesterase</fullName>
    </submittedName>
</protein>
<accession>A0A2T0SKS4</accession>
<dbReference type="RefSeq" id="WP_106195471.1">
    <property type="nucleotide sequence ID" value="NZ_PVTF01000018.1"/>
</dbReference>
<dbReference type="InterPro" id="IPR029052">
    <property type="entry name" value="Metallo-depent_PP-like"/>
</dbReference>
<dbReference type="PANTHER" id="PTHR12905">
    <property type="entry name" value="METALLOPHOSPHOESTERASE"/>
    <property type="match status" value="1"/>
</dbReference>
<reference evidence="2 3" key="1">
    <citation type="submission" date="2018-03" db="EMBL/GenBank/DDBJ databases">
        <title>Genomic Encyclopedia of Archaeal and Bacterial Type Strains, Phase II (KMG-II): from individual species to whole genera.</title>
        <authorList>
            <person name="Goeker M."/>
        </authorList>
    </citation>
    <scope>NUCLEOTIDE SEQUENCE [LARGE SCALE GENOMIC DNA]</scope>
    <source>
        <strain evidence="2 3">DSM 44720</strain>
    </source>
</reference>
<dbReference type="OrthoDB" id="3569607at2"/>
<proteinExistence type="predicted"/>
<dbReference type="GO" id="GO:0016787">
    <property type="term" value="F:hydrolase activity"/>
    <property type="evidence" value="ECO:0007669"/>
    <property type="project" value="InterPro"/>
</dbReference>
<dbReference type="InterPro" id="IPR051693">
    <property type="entry name" value="UPF0046_metallophosphoest"/>
</dbReference>
<evidence type="ECO:0000313" key="2">
    <source>
        <dbReference type="EMBL" id="PRY34018.1"/>
    </source>
</evidence>
<evidence type="ECO:0000259" key="1">
    <source>
        <dbReference type="Pfam" id="PF00149"/>
    </source>
</evidence>
<comment type="caution">
    <text evidence="2">The sequence shown here is derived from an EMBL/GenBank/DDBJ whole genome shotgun (WGS) entry which is preliminary data.</text>
</comment>
<gene>
    <name evidence="2" type="ORF">CLV43_11844</name>
</gene>
<dbReference type="GO" id="GO:0042545">
    <property type="term" value="P:cell wall modification"/>
    <property type="evidence" value="ECO:0007669"/>
    <property type="project" value="TreeGrafter"/>
</dbReference>
<name>A0A2T0SKS4_9PSEU</name>
<dbReference type="InterPro" id="IPR004843">
    <property type="entry name" value="Calcineurin-like_PHP"/>
</dbReference>
<dbReference type="EMBL" id="PVTF01000018">
    <property type="protein sequence ID" value="PRY34018.1"/>
    <property type="molecule type" value="Genomic_DNA"/>
</dbReference>
<dbReference type="Proteomes" id="UP000239494">
    <property type="component" value="Unassembled WGS sequence"/>
</dbReference>
<dbReference type="PANTHER" id="PTHR12905:SF0">
    <property type="entry name" value="CALCINEURIN-LIKE PHOSPHOESTERASE DOMAIN-CONTAINING PROTEIN"/>
    <property type="match status" value="1"/>
</dbReference>